<gene>
    <name evidence="9" type="ORF">HNQ80_000646</name>
</gene>
<feature type="domain" description="ABC transporter substrate-binding protein PnrA-like" evidence="8">
    <location>
        <begin position="45"/>
        <end position="349"/>
    </location>
</feature>
<dbReference type="InterPro" id="IPR050957">
    <property type="entry name" value="BMP_lipoprotein"/>
</dbReference>
<evidence type="ECO:0000256" key="2">
    <source>
        <dbReference type="ARBA" id="ARBA00008610"/>
    </source>
</evidence>
<feature type="signal peptide" evidence="7">
    <location>
        <begin position="1"/>
        <end position="20"/>
    </location>
</feature>
<evidence type="ECO:0000256" key="7">
    <source>
        <dbReference type="SAM" id="SignalP"/>
    </source>
</evidence>
<keyword evidence="10" id="KW-1185">Reference proteome</keyword>
<evidence type="ECO:0000256" key="1">
    <source>
        <dbReference type="ARBA" id="ARBA00004193"/>
    </source>
</evidence>
<organism evidence="9 10">
    <name type="scientific">Anaerosolibacter carboniphilus</name>
    <dbReference type="NCBI Taxonomy" id="1417629"/>
    <lineage>
        <taxon>Bacteria</taxon>
        <taxon>Bacillati</taxon>
        <taxon>Bacillota</taxon>
        <taxon>Clostridia</taxon>
        <taxon>Peptostreptococcales</taxon>
        <taxon>Thermotaleaceae</taxon>
        <taxon>Anaerosolibacter</taxon>
    </lineage>
</organism>
<dbReference type="GO" id="GO:0005886">
    <property type="term" value="C:plasma membrane"/>
    <property type="evidence" value="ECO:0007669"/>
    <property type="project" value="UniProtKB-SubCell"/>
</dbReference>
<reference evidence="9 10" key="1">
    <citation type="submission" date="2020-08" db="EMBL/GenBank/DDBJ databases">
        <title>Genomic Encyclopedia of Type Strains, Phase IV (KMG-IV): sequencing the most valuable type-strain genomes for metagenomic binning, comparative biology and taxonomic classification.</title>
        <authorList>
            <person name="Goeker M."/>
        </authorList>
    </citation>
    <scope>NUCLEOTIDE SEQUENCE [LARGE SCALE GENOMIC DNA]</scope>
    <source>
        <strain evidence="9 10">DSM 103526</strain>
    </source>
</reference>
<keyword evidence="6" id="KW-0449">Lipoprotein</keyword>
<keyword evidence="4 7" id="KW-0732">Signal</keyword>
<comment type="caution">
    <text evidence="9">The sequence shown here is derived from an EMBL/GenBank/DDBJ whole genome shotgun (WGS) entry which is preliminary data.</text>
</comment>
<evidence type="ECO:0000256" key="6">
    <source>
        <dbReference type="ARBA" id="ARBA00023288"/>
    </source>
</evidence>
<evidence type="ECO:0000313" key="10">
    <source>
        <dbReference type="Proteomes" id="UP000579281"/>
    </source>
</evidence>
<dbReference type="Pfam" id="PF02608">
    <property type="entry name" value="Bmp"/>
    <property type="match status" value="1"/>
</dbReference>
<dbReference type="Gene3D" id="3.40.50.2300">
    <property type="match status" value="2"/>
</dbReference>
<keyword evidence="3" id="KW-1003">Cell membrane</keyword>
<dbReference type="InterPro" id="IPR003760">
    <property type="entry name" value="PnrA-like"/>
</dbReference>
<dbReference type="AlphaFoldDB" id="A0A841KMD0"/>
<dbReference type="PANTHER" id="PTHR34296">
    <property type="entry name" value="TRANSCRIPTIONAL ACTIVATOR PROTEIN MED"/>
    <property type="match status" value="1"/>
</dbReference>
<evidence type="ECO:0000313" key="9">
    <source>
        <dbReference type="EMBL" id="MBB6214563.1"/>
    </source>
</evidence>
<proteinExistence type="inferred from homology"/>
<dbReference type="InterPro" id="IPR028082">
    <property type="entry name" value="Peripla_BP_I"/>
</dbReference>
<protein>
    <submittedName>
        <fullName evidence="9">Basic membrane protein A</fullName>
    </submittedName>
</protein>
<dbReference type="SUPFAM" id="SSF53822">
    <property type="entry name" value="Periplasmic binding protein-like I"/>
    <property type="match status" value="1"/>
</dbReference>
<keyword evidence="5" id="KW-0472">Membrane</keyword>
<evidence type="ECO:0000259" key="8">
    <source>
        <dbReference type="Pfam" id="PF02608"/>
    </source>
</evidence>
<dbReference type="Proteomes" id="UP000579281">
    <property type="component" value="Unassembled WGS sequence"/>
</dbReference>
<dbReference type="CDD" id="cd06354">
    <property type="entry name" value="PBP1_PrnA-like"/>
    <property type="match status" value="1"/>
</dbReference>
<dbReference type="RefSeq" id="WP_184308124.1">
    <property type="nucleotide sequence ID" value="NZ_JACHEN010000003.1"/>
</dbReference>
<evidence type="ECO:0000256" key="4">
    <source>
        <dbReference type="ARBA" id="ARBA00022729"/>
    </source>
</evidence>
<sequence length="362" mass="38614">MFKKSMALLLVMMLLVGLMAGCGQKAPEQPAPAAPTEEEKTDITVGFVTDIGGIDDRSFNQGTYEGIKEYAGEKGWKEGQEYKYIQSNEEADYIPNLSAFGDEAYNLVIAAGFLFENAMKEVAPQYADTNFAIIDAVIDAPNVASVVFAEEQGSFLVGVAAAKATKTKKVGFVGGMDFPLIRKFHAGFVAGVHSVDKSIQVVDQYAGDFGNPGAGQQIASTMYAQGVDVIYHAAGGTGNGVINEAKNRVENGKEVWVIGVDKDQYEDGKLASGKSVVLTSMMKRVDVAAYSMIEAQEKGEFPGGKTTALTLKEDGVGIPAENPNLAADIVTEINSYKDKIVAGEIVVPTTMDELKAFEANLK</sequence>
<accession>A0A841KMD0</accession>
<dbReference type="EMBL" id="JACHEN010000003">
    <property type="protein sequence ID" value="MBB6214563.1"/>
    <property type="molecule type" value="Genomic_DNA"/>
</dbReference>
<name>A0A841KMD0_9FIRM</name>
<comment type="similarity">
    <text evidence="2">Belongs to the BMP lipoprotein family.</text>
</comment>
<feature type="chain" id="PRO_5039159806" evidence="7">
    <location>
        <begin position="21"/>
        <end position="362"/>
    </location>
</feature>
<evidence type="ECO:0000256" key="5">
    <source>
        <dbReference type="ARBA" id="ARBA00023136"/>
    </source>
</evidence>
<comment type="subcellular location">
    <subcellularLocation>
        <location evidence="1">Cell membrane</location>
        <topology evidence="1">Lipid-anchor</topology>
    </subcellularLocation>
</comment>
<dbReference type="PROSITE" id="PS51257">
    <property type="entry name" value="PROKAR_LIPOPROTEIN"/>
    <property type="match status" value="1"/>
</dbReference>
<evidence type="ECO:0000256" key="3">
    <source>
        <dbReference type="ARBA" id="ARBA00022475"/>
    </source>
</evidence>
<dbReference type="PANTHER" id="PTHR34296:SF2">
    <property type="entry name" value="ABC TRANSPORTER GUANOSINE-BINDING PROTEIN NUPN"/>
    <property type="match status" value="1"/>
</dbReference>